<dbReference type="EMBL" id="CAJVQA010044728">
    <property type="protein sequence ID" value="CAG8816811.1"/>
    <property type="molecule type" value="Genomic_DNA"/>
</dbReference>
<reference evidence="1" key="1">
    <citation type="submission" date="2021-06" db="EMBL/GenBank/DDBJ databases">
        <authorList>
            <person name="Kallberg Y."/>
            <person name="Tangrot J."/>
            <person name="Rosling A."/>
        </authorList>
    </citation>
    <scope>NUCLEOTIDE SEQUENCE</scope>
    <source>
        <strain evidence="1">FL966</strain>
    </source>
</reference>
<dbReference type="Proteomes" id="UP000789759">
    <property type="component" value="Unassembled WGS sequence"/>
</dbReference>
<feature type="non-terminal residue" evidence="1">
    <location>
        <position position="1"/>
    </location>
</feature>
<evidence type="ECO:0000313" key="2">
    <source>
        <dbReference type="Proteomes" id="UP000789759"/>
    </source>
</evidence>
<name>A0A9N9KBE2_9GLOM</name>
<accession>A0A9N9KBE2</accession>
<gene>
    <name evidence="1" type="ORF">CPELLU_LOCUS19276</name>
</gene>
<keyword evidence="2" id="KW-1185">Reference proteome</keyword>
<sequence length="47" mass="5653">EHIQYYYSKWSGRLPKSILQKLELYHQKKSLFNTTSSRQFGNDVIGY</sequence>
<organism evidence="1 2">
    <name type="scientific">Cetraspora pellucida</name>
    <dbReference type="NCBI Taxonomy" id="1433469"/>
    <lineage>
        <taxon>Eukaryota</taxon>
        <taxon>Fungi</taxon>
        <taxon>Fungi incertae sedis</taxon>
        <taxon>Mucoromycota</taxon>
        <taxon>Glomeromycotina</taxon>
        <taxon>Glomeromycetes</taxon>
        <taxon>Diversisporales</taxon>
        <taxon>Gigasporaceae</taxon>
        <taxon>Cetraspora</taxon>
    </lineage>
</organism>
<protein>
    <submittedName>
        <fullName evidence="1">21452_t:CDS:1</fullName>
    </submittedName>
</protein>
<proteinExistence type="predicted"/>
<dbReference type="AlphaFoldDB" id="A0A9N9KBE2"/>
<evidence type="ECO:0000313" key="1">
    <source>
        <dbReference type="EMBL" id="CAG8816811.1"/>
    </source>
</evidence>
<comment type="caution">
    <text evidence="1">The sequence shown here is derived from an EMBL/GenBank/DDBJ whole genome shotgun (WGS) entry which is preliminary data.</text>
</comment>